<reference evidence="1" key="2">
    <citation type="submission" date="2018-12" db="EMBL/GenBank/DDBJ databases">
        <title>Draft genome sequence of Flaovobacterium columnare ARS1 isolated from channel catfish in Alabama.</title>
        <authorList>
            <person name="Cai W."/>
            <person name="Arias C."/>
        </authorList>
    </citation>
    <scope>NUCLEOTIDE SEQUENCE [LARGE SCALE GENOMIC DNA]</scope>
    <source>
        <strain evidence="1">ARS1</strain>
    </source>
</reference>
<dbReference type="Proteomes" id="UP000288951">
    <property type="component" value="Unassembled WGS sequence"/>
</dbReference>
<dbReference type="RefSeq" id="WP_127823686.1">
    <property type="nucleotide sequence ID" value="NZ_OLKH01000085.1"/>
</dbReference>
<evidence type="ECO:0000313" key="2">
    <source>
        <dbReference type="EMBL" id="SPE77518.1"/>
    </source>
</evidence>
<dbReference type="OrthoDB" id="1376285at2"/>
<dbReference type="Proteomes" id="UP000238180">
    <property type="component" value="Unassembled WGS sequence"/>
</dbReference>
<evidence type="ECO:0000313" key="3">
    <source>
        <dbReference type="Proteomes" id="UP000238180"/>
    </source>
</evidence>
<name>A0A2N9PAY2_9FLAO</name>
<dbReference type="EMBL" id="OLKH01000085">
    <property type="protein sequence ID" value="SPE77518.1"/>
    <property type="molecule type" value="Genomic_DNA"/>
</dbReference>
<dbReference type="AlphaFoldDB" id="A0A2N9PAY2"/>
<sequence length="113" mass="12492">MKKLINVLVIVSILLSSELIMAKSSKVDEDLPRATKVIIEVTKNALKDIEVEKESTAYVLFTVNSDNELIVLDVKNSDKNIRQTIKLALNSKPVAEAGLIAGKVYSVIIRLKQ</sequence>
<evidence type="ECO:0000313" key="1">
    <source>
        <dbReference type="EMBL" id="RVU91586.1"/>
    </source>
</evidence>
<protein>
    <recommendedName>
        <fullName evidence="5">TonB C-terminal domain-containing protein</fullName>
    </recommendedName>
</protein>
<evidence type="ECO:0008006" key="5">
    <source>
        <dbReference type="Google" id="ProtNLM"/>
    </source>
</evidence>
<keyword evidence="4" id="KW-1185">Reference proteome</keyword>
<gene>
    <name evidence="1" type="ORF">EH230_12125</name>
    <name evidence="2" type="ORF">FLACOL_01513</name>
</gene>
<evidence type="ECO:0000313" key="4">
    <source>
        <dbReference type="Proteomes" id="UP000288951"/>
    </source>
</evidence>
<proteinExistence type="predicted"/>
<dbReference type="EMBL" id="RQSM01000003">
    <property type="protein sequence ID" value="RVU91586.1"/>
    <property type="molecule type" value="Genomic_DNA"/>
</dbReference>
<accession>A0A2N9PAY2</accession>
<organism evidence="2 3">
    <name type="scientific">Flavobacterium columnare</name>
    <dbReference type="NCBI Taxonomy" id="996"/>
    <lineage>
        <taxon>Bacteria</taxon>
        <taxon>Pseudomonadati</taxon>
        <taxon>Bacteroidota</taxon>
        <taxon>Flavobacteriia</taxon>
        <taxon>Flavobacteriales</taxon>
        <taxon>Flavobacteriaceae</taxon>
        <taxon>Flavobacterium</taxon>
    </lineage>
</organism>
<reference evidence="2" key="1">
    <citation type="submission" date="2018-02" db="EMBL/GenBank/DDBJ databases">
        <authorList>
            <person name="Cohen D.B."/>
            <person name="Kent A.D."/>
        </authorList>
    </citation>
    <scope>NUCLEOTIDE SEQUENCE [LARGE SCALE GENOMIC DNA]</scope>
    <source>
        <strain evidence="2">CIP109753</strain>
    </source>
</reference>